<dbReference type="SUPFAM" id="SSF52218">
    <property type="entry name" value="Flavoproteins"/>
    <property type="match status" value="1"/>
</dbReference>
<dbReference type="Pfam" id="PF02525">
    <property type="entry name" value="Flavodoxin_2"/>
    <property type="match status" value="1"/>
</dbReference>
<dbReference type="Proteomes" id="UP000530928">
    <property type="component" value="Unassembled WGS sequence"/>
</dbReference>
<proteinExistence type="predicted"/>
<dbReference type="AlphaFoldDB" id="A0A7W0CSK3"/>
<dbReference type="EC" id="1.7.-.-" evidence="2"/>
<dbReference type="PANTHER" id="PTHR43741:SF4">
    <property type="entry name" value="FMN-DEPENDENT NADH:QUINONE OXIDOREDUCTASE"/>
    <property type="match status" value="1"/>
</dbReference>
<sequence length="214" mass="22355">MTLFRVDASILPGSSASSELADLVEAQWSAARPGDPVVRRHLGTDPLPSDAWASATTAGFVPEPDRTPAQRQALDLAAGLASELAEADAVLLAVPLYNYGVAQNFKSWIDLVITGAGAGVPVLKGKPTVLATVRGGGYGPGTPKEGWDHSTPYLRRILADLWEADLTVVERELTLVGVNPALDGLRDLAADVHAEARRAAHEAGRSLAALPLAA</sequence>
<dbReference type="GO" id="GO:0016491">
    <property type="term" value="F:oxidoreductase activity"/>
    <property type="evidence" value="ECO:0007669"/>
    <property type="project" value="UniProtKB-KW"/>
</dbReference>
<comment type="caution">
    <text evidence="2">The sequence shown here is derived from an EMBL/GenBank/DDBJ whole genome shotgun (WGS) entry which is preliminary data.</text>
</comment>
<dbReference type="PANTHER" id="PTHR43741">
    <property type="entry name" value="FMN-DEPENDENT NADH-AZOREDUCTASE 1"/>
    <property type="match status" value="1"/>
</dbReference>
<gene>
    <name evidence="2" type="ORF">HNR30_007947</name>
</gene>
<evidence type="ECO:0000259" key="1">
    <source>
        <dbReference type="Pfam" id="PF02525"/>
    </source>
</evidence>
<evidence type="ECO:0000313" key="3">
    <source>
        <dbReference type="Proteomes" id="UP000530928"/>
    </source>
</evidence>
<organism evidence="2 3">
    <name type="scientific">Nonomuraea soli</name>
    <dbReference type="NCBI Taxonomy" id="1032476"/>
    <lineage>
        <taxon>Bacteria</taxon>
        <taxon>Bacillati</taxon>
        <taxon>Actinomycetota</taxon>
        <taxon>Actinomycetes</taxon>
        <taxon>Streptosporangiales</taxon>
        <taxon>Streptosporangiaceae</taxon>
        <taxon>Nonomuraea</taxon>
    </lineage>
</organism>
<dbReference type="InterPro" id="IPR050104">
    <property type="entry name" value="FMN-dep_NADH:Q_OxRdtase_AzoR1"/>
</dbReference>
<keyword evidence="3" id="KW-1185">Reference proteome</keyword>
<dbReference type="RefSeq" id="WP_181615286.1">
    <property type="nucleotide sequence ID" value="NZ_BAABAM010000008.1"/>
</dbReference>
<accession>A0A7W0CSK3</accession>
<dbReference type="EMBL" id="JACDUR010000009">
    <property type="protein sequence ID" value="MBA2896556.1"/>
    <property type="molecule type" value="Genomic_DNA"/>
</dbReference>
<protein>
    <submittedName>
        <fullName evidence="2">FMN-dependent NADH-azoreductase</fullName>
        <ecNumber evidence="2">1.7.-.-</ecNumber>
    </submittedName>
</protein>
<feature type="domain" description="Flavodoxin-like fold" evidence="1">
    <location>
        <begin position="1"/>
        <end position="159"/>
    </location>
</feature>
<evidence type="ECO:0000313" key="2">
    <source>
        <dbReference type="EMBL" id="MBA2896556.1"/>
    </source>
</evidence>
<reference evidence="2 3" key="1">
    <citation type="submission" date="2020-07" db="EMBL/GenBank/DDBJ databases">
        <title>Genomic Encyclopedia of Type Strains, Phase IV (KMG-IV): sequencing the most valuable type-strain genomes for metagenomic binning, comparative biology and taxonomic classification.</title>
        <authorList>
            <person name="Goeker M."/>
        </authorList>
    </citation>
    <scope>NUCLEOTIDE SEQUENCE [LARGE SCALE GENOMIC DNA]</scope>
    <source>
        <strain evidence="2 3">DSM 45533</strain>
    </source>
</reference>
<dbReference type="InterPro" id="IPR003680">
    <property type="entry name" value="Flavodoxin_fold"/>
</dbReference>
<dbReference type="InterPro" id="IPR029039">
    <property type="entry name" value="Flavoprotein-like_sf"/>
</dbReference>
<dbReference type="Gene3D" id="3.40.50.360">
    <property type="match status" value="1"/>
</dbReference>
<name>A0A7W0CSK3_9ACTN</name>
<keyword evidence="2" id="KW-0560">Oxidoreductase</keyword>